<name>A0A6J4ME05_9ACTN</name>
<dbReference type="EMBL" id="CADCUB010000165">
    <property type="protein sequence ID" value="CAA9357111.1"/>
    <property type="molecule type" value="Genomic_DNA"/>
</dbReference>
<accession>A0A6J4ME05</accession>
<feature type="non-terminal residue" evidence="2">
    <location>
        <position position="203"/>
    </location>
</feature>
<feature type="compositionally biased region" description="Low complexity" evidence="1">
    <location>
        <begin position="146"/>
        <end position="163"/>
    </location>
</feature>
<organism evidence="2">
    <name type="scientific">uncultured Frankineae bacterium</name>
    <dbReference type="NCBI Taxonomy" id="437475"/>
    <lineage>
        <taxon>Bacteria</taxon>
        <taxon>Bacillati</taxon>
        <taxon>Actinomycetota</taxon>
        <taxon>Actinomycetes</taxon>
        <taxon>Frankiales</taxon>
        <taxon>environmental samples</taxon>
    </lineage>
</organism>
<proteinExistence type="predicted"/>
<protein>
    <submittedName>
        <fullName evidence="2">Uncharacterized protein</fullName>
    </submittedName>
</protein>
<evidence type="ECO:0000313" key="2">
    <source>
        <dbReference type="EMBL" id="CAA9357111.1"/>
    </source>
</evidence>
<feature type="compositionally biased region" description="Basic residues" evidence="1">
    <location>
        <begin position="1"/>
        <end position="11"/>
    </location>
</feature>
<reference evidence="2" key="1">
    <citation type="submission" date="2020-02" db="EMBL/GenBank/DDBJ databases">
        <authorList>
            <person name="Meier V. D."/>
        </authorList>
    </citation>
    <scope>NUCLEOTIDE SEQUENCE</scope>
    <source>
        <strain evidence="2">AVDCRST_MAG07</strain>
    </source>
</reference>
<feature type="compositionally biased region" description="Basic residues" evidence="1">
    <location>
        <begin position="55"/>
        <end position="68"/>
    </location>
</feature>
<feature type="compositionally biased region" description="Basic residues" evidence="1">
    <location>
        <begin position="164"/>
        <end position="173"/>
    </location>
</feature>
<feature type="compositionally biased region" description="Basic residues" evidence="1">
    <location>
        <begin position="184"/>
        <end position="203"/>
    </location>
</feature>
<dbReference type="AlphaFoldDB" id="A0A6J4ME05"/>
<feature type="compositionally biased region" description="Basic and acidic residues" evidence="1">
    <location>
        <begin position="75"/>
        <end position="89"/>
    </location>
</feature>
<feature type="non-terminal residue" evidence="2">
    <location>
        <position position="1"/>
    </location>
</feature>
<feature type="compositionally biased region" description="Basic residues" evidence="1">
    <location>
        <begin position="91"/>
        <end position="126"/>
    </location>
</feature>
<sequence>DHHRRTGHRPARAQADQGRAPQAAARDRAGHRARRGSGPADAGPPGVPRRDLQAHRLRPLRHPFRTARRALPLARHGEGPVVHRRDGPRFARSRGHRRAARRDVHRLRRRHGWGGLRRRRGPRRQRAERGGPPGAPRCRRPDVRRGAGAALRRPPCSPGAPLRGPRRGRRGALRRGGEGTVPAGRRRRGVRPAHLRRRGRAGL</sequence>
<feature type="region of interest" description="Disordered" evidence="1">
    <location>
        <begin position="1"/>
        <end position="203"/>
    </location>
</feature>
<gene>
    <name evidence="2" type="ORF">AVDCRST_MAG07-3418</name>
</gene>
<evidence type="ECO:0000256" key="1">
    <source>
        <dbReference type="SAM" id="MobiDB-lite"/>
    </source>
</evidence>